<sequence length="348" mass="38442">MRRGAIALLLALTLGLALLVTAAKDYYSTLGVSRSASDSQIKRAYRKLAMELHPDKNPGNEAAAAKFADVNHAYEILSDADRRKVYDRHGEEGLKQHDARSAQGQGQGMGDIFSQFFGGGFGGQQGEPETPKGDTVVIDVAVTLEELYSGGSRTVVRDKSVIVPARGTRKCNCQVRMVTKQVGPGMFQQFQKKECDECPNVKMQREQVSLTLEVEPGTRDGHKLLFFEEGEPEIDGDPGDLEIRVLTSSHERFARDATNQADLHHTAHISLADALAGFELELKHLDGHKVKIGAKDITRPFQVRTFKGQGLPRFEEYSKFGDMHVTYEVDFPKSLSADQKAQLRKLLG</sequence>
<dbReference type="AlphaFoldDB" id="A0A7S3F9Q5"/>
<dbReference type="CDD" id="cd10747">
    <property type="entry name" value="DnaJ_C"/>
    <property type="match status" value="1"/>
</dbReference>
<protein>
    <recommendedName>
        <fullName evidence="3">J domain-containing protein</fullName>
    </recommendedName>
</protein>
<dbReference type="PANTHER" id="PTHR44298:SF1">
    <property type="entry name" value="DNAJ HOMOLOG SUBFAMILY B MEMBER 11"/>
    <property type="match status" value="1"/>
</dbReference>
<dbReference type="PANTHER" id="PTHR44298">
    <property type="entry name" value="DNAJ HOMOLOG SUBFAMILY B MEMBER 11"/>
    <property type="match status" value="1"/>
</dbReference>
<dbReference type="InterPro" id="IPR051736">
    <property type="entry name" value="DnaJ-B11-like"/>
</dbReference>
<dbReference type="InterPro" id="IPR018253">
    <property type="entry name" value="DnaJ_domain_CS"/>
</dbReference>
<dbReference type="PRINTS" id="PR00625">
    <property type="entry name" value="JDOMAIN"/>
</dbReference>
<reference evidence="4" key="1">
    <citation type="submission" date="2021-01" db="EMBL/GenBank/DDBJ databases">
        <authorList>
            <person name="Corre E."/>
            <person name="Pelletier E."/>
            <person name="Niang G."/>
            <person name="Scheremetjew M."/>
            <person name="Finn R."/>
            <person name="Kale V."/>
            <person name="Holt S."/>
            <person name="Cochrane G."/>
            <person name="Meng A."/>
            <person name="Brown T."/>
            <person name="Cohen L."/>
        </authorList>
    </citation>
    <scope>NUCLEOTIDE SEQUENCE</scope>
    <source>
        <strain evidence="4">RCC927</strain>
    </source>
</reference>
<dbReference type="InterPro" id="IPR008971">
    <property type="entry name" value="HSP40/DnaJ_pept-bd"/>
</dbReference>
<keyword evidence="1 2" id="KW-0732">Signal</keyword>
<dbReference type="Pfam" id="PF00226">
    <property type="entry name" value="DnaJ"/>
    <property type="match status" value="1"/>
</dbReference>
<gene>
    <name evidence="4" type="ORF">PSIN1315_LOCUS3577</name>
</gene>
<feature type="signal peptide" evidence="2">
    <location>
        <begin position="1"/>
        <end position="22"/>
    </location>
</feature>
<organism evidence="4">
    <name type="scientific">Prasinoderma singulare</name>
    <dbReference type="NCBI Taxonomy" id="676789"/>
    <lineage>
        <taxon>Eukaryota</taxon>
        <taxon>Viridiplantae</taxon>
        <taxon>Prasinodermophyta</taxon>
        <taxon>Prasinodermophyceae</taxon>
        <taxon>Prasinodermales</taxon>
        <taxon>Prasinodermaceae</taxon>
        <taxon>Prasinoderma</taxon>
    </lineage>
</organism>
<dbReference type="InterPro" id="IPR002939">
    <property type="entry name" value="DnaJ_C"/>
</dbReference>
<dbReference type="SUPFAM" id="SSF49493">
    <property type="entry name" value="HSP40/DnaJ peptide-binding domain"/>
    <property type="match status" value="2"/>
</dbReference>
<evidence type="ECO:0000259" key="3">
    <source>
        <dbReference type="PROSITE" id="PS50076"/>
    </source>
</evidence>
<dbReference type="InterPro" id="IPR036869">
    <property type="entry name" value="J_dom_sf"/>
</dbReference>
<dbReference type="CDD" id="cd06257">
    <property type="entry name" value="DnaJ"/>
    <property type="match status" value="1"/>
</dbReference>
<dbReference type="PROSITE" id="PS50076">
    <property type="entry name" value="DNAJ_2"/>
    <property type="match status" value="1"/>
</dbReference>
<accession>A0A7S3F9Q5</accession>
<evidence type="ECO:0000256" key="1">
    <source>
        <dbReference type="ARBA" id="ARBA00022729"/>
    </source>
</evidence>
<dbReference type="FunFam" id="2.60.260.20:FF:000013">
    <property type="entry name" value="DnaJ subfamily B member 11"/>
    <property type="match status" value="1"/>
</dbReference>
<feature type="chain" id="PRO_5030906990" description="J domain-containing protein" evidence="2">
    <location>
        <begin position="23"/>
        <end position="348"/>
    </location>
</feature>
<dbReference type="Gene3D" id="2.60.260.20">
    <property type="entry name" value="Urease metallochaperone UreE, N-terminal domain"/>
    <property type="match status" value="2"/>
</dbReference>
<proteinExistence type="predicted"/>
<dbReference type="GO" id="GO:0051082">
    <property type="term" value="F:unfolded protein binding"/>
    <property type="evidence" value="ECO:0007669"/>
    <property type="project" value="InterPro"/>
</dbReference>
<dbReference type="SUPFAM" id="SSF46565">
    <property type="entry name" value="Chaperone J-domain"/>
    <property type="match status" value="1"/>
</dbReference>
<dbReference type="GO" id="GO:0006457">
    <property type="term" value="P:protein folding"/>
    <property type="evidence" value="ECO:0007669"/>
    <property type="project" value="InterPro"/>
</dbReference>
<name>A0A7S3F9Q5_9VIRI</name>
<dbReference type="SMART" id="SM00271">
    <property type="entry name" value="DnaJ"/>
    <property type="match status" value="1"/>
</dbReference>
<feature type="domain" description="J" evidence="3">
    <location>
        <begin position="25"/>
        <end position="90"/>
    </location>
</feature>
<dbReference type="Gene3D" id="1.10.287.110">
    <property type="entry name" value="DnaJ domain"/>
    <property type="match status" value="1"/>
</dbReference>
<dbReference type="PROSITE" id="PS00636">
    <property type="entry name" value="DNAJ_1"/>
    <property type="match status" value="1"/>
</dbReference>
<dbReference type="InterPro" id="IPR001623">
    <property type="entry name" value="DnaJ_domain"/>
</dbReference>
<dbReference type="Pfam" id="PF01556">
    <property type="entry name" value="DnaJ_C"/>
    <property type="match status" value="1"/>
</dbReference>
<dbReference type="EMBL" id="HBHY01005538">
    <property type="protein sequence ID" value="CAE0131690.1"/>
    <property type="molecule type" value="Transcribed_RNA"/>
</dbReference>
<evidence type="ECO:0000313" key="4">
    <source>
        <dbReference type="EMBL" id="CAE0131690.1"/>
    </source>
</evidence>
<evidence type="ECO:0000256" key="2">
    <source>
        <dbReference type="SAM" id="SignalP"/>
    </source>
</evidence>